<dbReference type="EMBL" id="AEJC01000624">
    <property type="protein sequence ID" value="EKX60976.1"/>
    <property type="molecule type" value="Genomic_DNA"/>
</dbReference>
<evidence type="ECO:0000256" key="1">
    <source>
        <dbReference type="SAM" id="Phobius"/>
    </source>
</evidence>
<protein>
    <submittedName>
        <fullName evidence="3">Amino acid permease family protein</fullName>
    </submittedName>
</protein>
<evidence type="ECO:0000259" key="2">
    <source>
        <dbReference type="Pfam" id="PF13906"/>
    </source>
</evidence>
<organism evidence="3 4">
    <name type="scientific">Streptomyces ipomoeae 91-03</name>
    <dbReference type="NCBI Taxonomy" id="698759"/>
    <lineage>
        <taxon>Bacteria</taxon>
        <taxon>Bacillati</taxon>
        <taxon>Actinomycetota</taxon>
        <taxon>Actinomycetes</taxon>
        <taxon>Kitasatosporales</taxon>
        <taxon>Streptomycetaceae</taxon>
        <taxon>Streptomyces</taxon>
    </lineage>
</organism>
<proteinExistence type="predicted"/>
<keyword evidence="1" id="KW-1133">Transmembrane helix</keyword>
<evidence type="ECO:0000313" key="4">
    <source>
        <dbReference type="Proteomes" id="UP000010411"/>
    </source>
</evidence>
<keyword evidence="1" id="KW-0812">Transmembrane</keyword>
<keyword evidence="1" id="KW-0472">Membrane</keyword>
<keyword evidence="4" id="KW-1185">Reference proteome</keyword>
<dbReference type="PATRIC" id="fig|698759.3.peg.8296"/>
<gene>
    <name evidence="3" type="ORF">STRIP9103_01454</name>
</gene>
<accession>L1KJI7</accession>
<name>L1KJI7_9ACTN</name>
<dbReference type="Pfam" id="PF13906">
    <property type="entry name" value="AA_permease_C"/>
    <property type="match status" value="1"/>
</dbReference>
<reference evidence="3 4" key="1">
    <citation type="submission" date="2012-11" db="EMBL/GenBank/DDBJ databases">
        <authorList>
            <person name="Huguet-Tapia J.C."/>
            <person name="Durkin A.S."/>
            <person name="Pettis G.S."/>
            <person name="Badger J.H."/>
        </authorList>
    </citation>
    <scope>NUCLEOTIDE SEQUENCE [LARGE SCALE GENOMIC DNA]</scope>
    <source>
        <strain evidence="3 4">91-03</strain>
    </source>
</reference>
<dbReference type="Proteomes" id="UP000010411">
    <property type="component" value="Unassembled WGS sequence"/>
</dbReference>
<evidence type="ECO:0000313" key="3">
    <source>
        <dbReference type="EMBL" id="EKX60976.1"/>
    </source>
</evidence>
<feature type="transmembrane region" description="Helical" evidence="1">
    <location>
        <begin position="25"/>
        <end position="44"/>
    </location>
</feature>
<sequence>MPFGPVLSVLGFLFCAYNMFGLDTVTWVVFGFWMAAGLVFYFLYGYRRSRLATLGVAADEALATPEVK</sequence>
<dbReference type="AlphaFoldDB" id="L1KJI7"/>
<dbReference type="InterPro" id="IPR029485">
    <property type="entry name" value="CAT_C"/>
</dbReference>
<feature type="domain" description="Cationic amino acid transporter C-terminal" evidence="2">
    <location>
        <begin position="2"/>
        <end position="49"/>
    </location>
</feature>
<dbReference type="Gene3D" id="1.20.1740.10">
    <property type="entry name" value="Amino acid/polyamine transporter I"/>
    <property type="match status" value="1"/>
</dbReference>
<comment type="caution">
    <text evidence="3">The sequence shown here is derived from an EMBL/GenBank/DDBJ whole genome shotgun (WGS) entry which is preliminary data.</text>
</comment>